<accession>A0A4Y2PXE8</accession>
<proteinExistence type="predicted"/>
<organism evidence="1 2">
    <name type="scientific">Araneus ventricosus</name>
    <name type="common">Orbweaver spider</name>
    <name type="synonym">Epeira ventricosa</name>
    <dbReference type="NCBI Taxonomy" id="182803"/>
    <lineage>
        <taxon>Eukaryota</taxon>
        <taxon>Metazoa</taxon>
        <taxon>Ecdysozoa</taxon>
        <taxon>Arthropoda</taxon>
        <taxon>Chelicerata</taxon>
        <taxon>Arachnida</taxon>
        <taxon>Araneae</taxon>
        <taxon>Araneomorphae</taxon>
        <taxon>Entelegynae</taxon>
        <taxon>Araneoidea</taxon>
        <taxon>Araneidae</taxon>
        <taxon>Araneus</taxon>
    </lineage>
</organism>
<protein>
    <submittedName>
        <fullName evidence="1">Uncharacterized protein</fullName>
    </submittedName>
</protein>
<dbReference type="EMBL" id="BGPR01012180">
    <property type="protein sequence ID" value="GBN54937.1"/>
    <property type="molecule type" value="Genomic_DNA"/>
</dbReference>
<keyword evidence="2" id="KW-1185">Reference proteome</keyword>
<sequence length="160" mass="17873">MFCENYGLVRPAICIDPRVMAGYPEKAQEKMKKSSDLTNNSGNAAHMIHYLTPLYVVKSSSQSSVLIRVQPIQCKGVCCCNGWTNNILFIFSNSNALLFASYFISNIEYNADTALTMEFIQRCVADINPSRGTKVSHKEKVKHGSITKKSCEVGNSHKWL</sequence>
<dbReference type="AlphaFoldDB" id="A0A4Y2PXE8"/>
<dbReference type="Proteomes" id="UP000499080">
    <property type="component" value="Unassembled WGS sequence"/>
</dbReference>
<comment type="caution">
    <text evidence="1">The sequence shown here is derived from an EMBL/GenBank/DDBJ whole genome shotgun (WGS) entry which is preliminary data.</text>
</comment>
<evidence type="ECO:0000313" key="1">
    <source>
        <dbReference type="EMBL" id="GBN54937.1"/>
    </source>
</evidence>
<name>A0A4Y2PXE8_ARAVE</name>
<gene>
    <name evidence="1" type="ORF">AVEN_227634_1</name>
</gene>
<evidence type="ECO:0000313" key="2">
    <source>
        <dbReference type="Proteomes" id="UP000499080"/>
    </source>
</evidence>
<reference evidence="1 2" key="1">
    <citation type="journal article" date="2019" name="Sci. Rep.">
        <title>Orb-weaving spider Araneus ventricosus genome elucidates the spidroin gene catalogue.</title>
        <authorList>
            <person name="Kono N."/>
            <person name="Nakamura H."/>
            <person name="Ohtoshi R."/>
            <person name="Moran D.A.P."/>
            <person name="Shinohara A."/>
            <person name="Yoshida Y."/>
            <person name="Fujiwara M."/>
            <person name="Mori M."/>
            <person name="Tomita M."/>
            <person name="Arakawa K."/>
        </authorList>
    </citation>
    <scope>NUCLEOTIDE SEQUENCE [LARGE SCALE GENOMIC DNA]</scope>
</reference>
<dbReference type="OrthoDB" id="8838209at2759"/>